<dbReference type="Proteomes" id="UP001159387">
    <property type="component" value="Unassembled WGS sequence"/>
</dbReference>
<reference evidence="1 2" key="1">
    <citation type="journal article" date="2023" name="J. Phycol.">
        <title>Chrysosporum ovalisporum is synonymous with the true-branching cyanobacterium Umezakia natans (Nostocales/Aphanizomenonaceae).</title>
        <authorList>
            <person name="McGregor G.B."/>
            <person name="Sendall B.C."/>
            <person name="Niiyama Y."/>
            <person name="Tuji A."/>
            <person name="Willis A."/>
        </authorList>
    </citation>
    <scope>NUCLEOTIDE SEQUENCE [LARGE SCALE GENOMIC DNA]</scope>
    <source>
        <strain evidence="1 2">ANA360D</strain>
    </source>
</reference>
<accession>A0AA43KC78</accession>
<dbReference type="AlphaFoldDB" id="A0AA43KC78"/>
<name>A0AA43KC78_9CYAN</name>
<evidence type="ECO:0000313" key="1">
    <source>
        <dbReference type="EMBL" id="MDH6060765.1"/>
    </source>
</evidence>
<proteinExistence type="predicted"/>
<dbReference type="RefSeq" id="WP_280654758.1">
    <property type="nucleotide sequence ID" value="NZ_JANQDH010000064.1"/>
</dbReference>
<gene>
    <name evidence="1" type="ORF">NWP17_09975</name>
</gene>
<sequence length="149" mass="17393">MAHRQETQSYETPVEKFTQALTTARRMQHDWLTYGVDFVHLYIEDADSNWLENWGNEEILCNKLLDGIKEFLVSDHDVAVRVREHLGQRSLFDLAVNLEVCWRIATVDERLSLVRNLLAGEEYHVNLHHEKLLNLAESLLLKIADIAIR</sequence>
<organism evidence="1 2">
    <name type="scientific">Chrysosporum bergii ANA360D</name>
    <dbReference type="NCBI Taxonomy" id="617107"/>
    <lineage>
        <taxon>Bacteria</taxon>
        <taxon>Bacillati</taxon>
        <taxon>Cyanobacteriota</taxon>
        <taxon>Cyanophyceae</taxon>
        <taxon>Nostocales</taxon>
        <taxon>Nodulariaceae</taxon>
        <taxon>Chrysosporum</taxon>
    </lineage>
</organism>
<keyword evidence="2" id="KW-1185">Reference proteome</keyword>
<dbReference type="EMBL" id="JANQDH010000064">
    <property type="protein sequence ID" value="MDH6060765.1"/>
    <property type="molecule type" value="Genomic_DNA"/>
</dbReference>
<evidence type="ECO:0000313" key="2">
    <source>
        <dbReference type="Proteomes" id="UP001159387"/>
    </source>
</evidence>
<protein>
    <submittedName>
        <fullName evidence="1">Uncharacterized protein</fullName>
    </submittedName>
</protein>
<comment type="caution">
    <text evidence="1">The sequence shown here is derived from an EMBL/GenBank/DDBJ whole genome shotgun (WGS) entry which is preliminary data.</text>
</comment>